<dbReference type="EMBL" id="CM055762">
    <property type="protein sequence ID" value="KAJ7985860.1"/>
    <property type="molecule type" value="Genomic_DNA"/>
</dbReference>
<proteinExistence type="predicted"/>
<reference evidence="1" key="1">
    <citation type="submission" date="2021-05" db="EMBL/GenBank/DDBJ databases">
        <authorList>
            <person name="Pan Q."/>
            <person name="Jouanno E."/>
            <person name="Zahm M."/>
            <person name="Klopp C."/>
            <person name="Cabau C."/>
            <person name="Louis A."/>
            <person name="Berthelot C."/>
            <person name="Parey E."/>
            <person name="Roest Crollius H."/>
            <person name="Montfort J."/>
            <person name="Robinson-Rechavi M."/>
            <person name="Bouchez O."/>
            <person name="Lampietro C."/>
            <person name="Lopez Roques C."/>
            <person name="Donnadieu C."/>
            <person name="Postlethwait J."/>
            <person name="Bobe J."/>
            <person name="Dillon D."/>
            <person name="Chandos A."/>
            <person name="von Hippel F."/>
            <person name="Guiguen Y."/>
        </authorList>
    </citation>
    <scope>NUCLEOTIDE SEQUENCE</scope>
    <source>
        <strain evidence="1">YG-Jan2019</strain>
    </source>
</reference>
<gene>
    <name evidence="1" type="ORF">DPEC_G00344850</name>
</gene>
<dbReference type="Proteomes" id="UP001157502">
    <property type="component" value="Chromosome 35"/>
</dbReference>
<organism evidence="1 2">
    <name type="scientific">Dallia pectoralis</name>
    <name type="common">Alaska blackfish</name>
    <dbReference type="NCBI Taxonomy" id="75939"/>
    <lineage>
        <taxon>Eukaryota</taxon>
        <taxon>Metazoa</taxon>
        <taxon>Chordata</taxon>
        <taxon>Craniata</taxon>
        <taxon>Vertebrata</taxon>
        <taxon>Euteleostomi</taxon>
        <taxon>Actinopterygii</taxon>
        <taxon>Neopterygii</taxon>
        <taxon>Teleostei</taxon>
        <taxon>Protacanthopterygii</taxon>
        <taxon>Esociformes</taxon>
        <taxon>Umbridae</taxon>
        <taxon>Dallia</taxon>
    </lineage>
</organism>
<protein>
    <submittedName>
        <fullName evidence="1">Uncharacterized protein</fullName>
    </submittedName>
</protein>
<keyword evidence="2" id="KW-1185">Reference proteome</keyword>
<name>A0ACC2F3R3_DALPE</name>
<accession>A0ACC2F3R3</accession>
<evidence type="ECO:0000313" key="1">
    <source>
        <dbReference type="EMBL" id="KAJ7985860.1"/>
    </source>
</evidence>
<comment type="caution">
    <text evidence="1">The sequence shown here is derived from an EMBL/GenBank/DDBJ whole genome shotgun (WGS) entry which is preliminary data.</text>
</comment>
<sequence length="117" mass="13299">MPENAFAHQLHIEPQKTPPGKQSRKGQGRPLLVDCEMTAPVIVCWREGLRKPTYAERTHSSRTRLVLIHVSCFTERINDWVDGTMARHNAERVCANEPGETRVLVGVSKHLTFINPF</sequence>
<evidence type="ECO:0000313" key="2">
    <source>
        <dbReference type="Proteomes" id="UP001157502"/>
    </source>
</evidence>